<evidence type="ECO:0000313" key="3">
    <source>
        <dbReference type="EMBL" id="BES93012.1"/>
    </source>
</evidence>
<reference evidence="3 4" key="1">
    <citation type="submission" date="2023-09" db="EMBL/GenBank/DDBJ databases">
        <title>Nesidiocoris tenuis whole genome shotgun sequence.</title>
        <authorList>
            <person name="Shibata T."/>
            <person name="Shimoda M."/>
            <person name="Kobayashi T."/>
            <person name="Uehara T."/>
        </authorList>
    </citation>
    <scope>NUCLEOTIDE SEQUENCE [LARGE SCALE GENOMIC DNA]</scope>
    <source>
        <strain evidence="3 4">Japan</strain>
    </source>
</reference>
<dbReference type="Pfam" id="PF14912">
    <property type="entry name" value="THEG"/>
    <property type="match status" value="2"/>
</dbReference>
<name>A0ABN7AL88_9HEMI</name>
<dbReference type="PANTHER" id="PTHR15901:SF16">
    <property type="entry name" value="TESTICULAR HAPLOID EXPRESSED GENE PROTEIN"/>
    <property type="match status" value="1"/>
</dbReference>
<feature type="region of interest" description="Disordered" evidence="2">
    <location>
        <begin position="118"/>
        <end position="144"/>
    </location>
</feature>
<dbReference type="EMBL" id="AP028912">
    <property type="protein sequence ID" value="BES93012.1"/>
    <property type="molecule type" value="Genomic_DNA"/>
</dbReference>
<dbReference type="SMART" id="SM00705">
    <property type="entry name" value="THEG"/>
    <property type="match status" value="4"/>
</dbReference>
<evidence type="ECO:0008006" key="5">
    <source>
        <dbReference type="Google" id="ProtNLM"/>
    </source>
</evidence>
<dbReference type="PANTHER" id="PTHR15901">
    <property type="entry name" value="TESTICULAR HAPLOID EXPRESSED GENE PROTEIN"/>
    <property type="match status" value="1"/>
</dbReference>
<gene>
    <name evidence="3" type="ORF">NTJ_05823</name>
</gene>
<evidence type="ECO:0000256" key="1">
    <source>
        <dbReference type="ARBA" id="ARBA00022737"/>
    </source>
</evidence>
<organism evidence="3 4">
    <name type="scientific">Nesidiocoris tenuis</name>
    <dbReference type="NCBI Taxonomy" id="355587"/>
    <lineage>
        <taxon>Eukaryota</taxon>
        <taxon>Metazoa</taxon>
        <taxon>Ecdysozoa</taxon>
        <taxon>Arthropoda</taxon>
        <taxon>Hexapoda</taxon>
        <taxon>Insecta</taxon>
        <taxon>Pterygota</taxon>
        <taxon>Neoptera</taxon>
        <taxon>Paraneoptera</taxon>
        <taxon>Hemiptera</taxon>
        <taxon>Heteroptera</taxon>
        <taxon>Panheteroptera</taxon>
        <taxon>Cimicomorpha</taxon>
        <taxon>Miridae</taxon>
        <taxon>Dicyphina</taxon>
        <taxon>Nesidiocoris</taxon>
    </lineage>
</organism>
<keyword evidence="4" id="KW-1185">Reference proteome</keyword>
<dbReference type="Proteomes" id="UP001307889">
    <property type="component" value="Chromosome 4"/>
</dbReference>
<accession>A0ABN7AL88</accession>
<protein>
    <recommendedName>
        <fullName evidence="5">Testicular haploid expressed gene protein-like</fullName>
    </recommendedName>
</protein>
<feature type="region of interest" description="Disordered" evidence="2">
    <location>
        <begin position="1"/>
        <end position="21"/>
    </location>
</feature>
<evidence type="ECO:0000313" key="4">
    <source>
        <dbReference type="Proteomes" id="UP001307889"/>
    </source>
</evidence>
<proteinExistence type="predicted"/>
<dbReference type="InterPro" id="IPR042401">
    <property type="entry name" value="SPMAP2-like"/>
</dbReference>
<keyword evidence="1" id="KW-0677">Repeat</keyword>
<feature type="compositionally biased region" description="Basic residues" evidence="2">
    <location>
        <begin position="119"/>
        <end position="132"/>
    </location>
</feature>
<sequence length="346" mass="39499">MDRRSSAEMGGGDGATRTKAAQERFNRKLHLFYLSQPKPQALLPYPDPAYYVDLPRPIPQQALKYVPTKRIKIMSSPIESKITPKYEKPEKQDRTVEPAALLAVATPRVIELAKPVTRGYKKSSKTKDKKKSQSTFAEGKVSKKSKKYKQSQAAAIAAAAAERENWFLKNAVPRKWPPTEHPHPDKPRFIMRGKNQFFIKEKKKLTVTAKETTKISLDELYRDCVLLSLPPKRREKFKYVTEKDNFAEIRRRKLAVPPTDHIKRLAQAKQLHPEAELDLKYNPHKVTVSALRYKANERILALATPIKKTARVDSDVKMDPFGVVKRALKAICTKRVAELAIPVNRE</sequence>
<evidence type="ECO:0000256" key="2">
    <source>
        <dbReference type="SAM" id="MobiDB-lite"/>
    </source>
</evidence>
<dbReference type="InterPro" id="IPR006623">
    <property type="entry name" value="THEG"/>
</dbReference>